<evidence type="ECO:0000256" key="1">
    <source>
        <dbReference type="ARBA" id="ARBA00006484"/>
    </source>
</evidence>
<dbReference type="AlphaFoldDB" id="A0AAE3XDG7"/>
<proteinExistence type="inferred from homology"/>
<sequence length="239" mass="25314">MPQTVLIFGASSAIAKEAARGYAAQGYDLILAARQPHALENLARDVRARYDVNVTTELVDAAELSSVTALASRVASPHLTGVMSAVGWMPATTGPDAIALSALLNFAAPATLIEALAPTLIGRDGAFITVITSVAGDRGRGSNYVYGSAKGGLQRYLEGLRHRLHGHGIQVTDVRPGFVDTPMTRGMKLPFKASALSVGDTVAKAHLDPKNTVYTPGFWRLIMLVIRALPETVVLRSNL</sequence>
<dbReference type="Gene3D" id="3.40.50.720">
    <property type="entry name" value="NAD(P)-binding Rossmann-like Domain"/>
    <property type="match status" value="1"/>
</dbReference>
<dbReference type="EMBL" id="JAVDQK010000004">
    <property type="protein sequence ID" value="MDR6218477.1"/>
    <property type="molecule type" value="Genomic_DNA"/>
</dbReference>
<dbReference type="CDD" id="cd05233">
    <property type="entry name" value="SDR_c"/>
    <property type="match status" value="1"/>
</dbReference>
<dbReference type="InterPro" id="IPR036291">
    <property type="entry name" value="NAD(P)-bd_dom_sf"/>
</dbReference>
<dbReference type="PROSITE" id="PS00061">
    <property type="entry name" value="ADH_SHORT"/>
    <property type="match status" value="1"/>
</dbReference>
<dbReference type="PRINTS" id="PR00081">
    <property type="entry name" value="GDHRDH"/>
</dbReference>
<evidence type="ECO:0000313" key="4">
    <source>
        <dbReference type="Proteomes" id="UP001185331"/>
    </source>
</evidence>
<dbReference type="InterPro" id="IPR020904">
    <property type="entry name" value="Sc_DH/Rdtase_CS"/>
</dbReference>
<gene>
    <name evidence="3" type="ORF">J2Y00_002040</name>
</gene>
<dbReference type="Proteomes" id="UP001185331">
    <property type="component" value="Unassembled WGS sequence"/>
</dbReference>
<evidence type="ECO:0000256" key="2">
    <source>
        <dbReference type="ARBA" id="ARBA00023002"/>
    </source>
</evidence>
<dbReference type="PANTHER" id="PTHR44196">
    <property type="entry name" value="DEHYDROGENASE/REDUCTASE SDR FAMILY MEMBER 7B"/>
    <property type="match status" value="1"/>
</dbReference>
<dbReference type="GO" id="GO:0016491">
    <property type="term" value="F:oxidoreductase activity"/>
    <property type="evidence" value="ECO:0007669"/>
    <property type="project" value="UniProtKB-KW"/>
</dbReference>
<protein>
    <submittedName>
        <fullName evidence="3">Short-subunit dehydrogenase</fullName>
    </submittedName>
</protein>
<keyword evidence="2" id="KW-0560">Oxidoreductase</keyword>
<evidence type="ECO:0000313" key="3">
    <source>
        <dbReference type="EMBL" id="MDR6218477.1"/>
    </source>
</evidence>
<name>A0AAE3XDG7_9DEIO</name>
<dbReference type="GO" id="GO:0016020">
    <property type="term" value="C:membrane"/>
    <property type="evidence" value="ECO:0007669"/>
    <property type="project" value="TreeGrafter"/>
</dbReference>
<reference evidence="3" key="1">
    <citation type="submission" date="2023-07" db="EMBL/GenBank/DDBJ databases">
        <title>Sorghum-associated microbial communities from plants grown in Nebraska, USA.</title>
        <authorList>
            <person name="Schachtman D."/>
        </authorList>
    </citation>
    <scope>NUCLEOTIDE SEQUENCE</scope>
    <source>
        <strain evidence="3">BE330</strain>
    </source>
</reference>
<organism evidence="3 4">
    <name type="scientific">Deinococcus soli</name>
    <name type="common">ex Cha et al. 2016</name>
    <dbReference type="NCBI Taxonomy" id="1309411"/>
    <lineage>
        <taxon>Bacteria</taxon>
        <taxon>Thermotogati</taxon>
        <taxon>Deinococcota</taxon>
        <taxon>Deinococci</taxon>
        <taxon>Deinococcales</taxon>
        <taxon>Deinococcaceae</taxon>
        <taxon>Deinococcus</taxon>
    </lineage>
</organism>
<comment type="caution">
    <text evidence="3">The sequence shown here is derived from an EMBL/GenBank/DDBJ whole genome shotgun (WGS) entry which is preliminary data.</text>
</comment>
<dbReference type="InterPro" id="IPR002347">
    <property type="entry name" value="SDR_fam"/>
</dbReference>
<comment type="similarity">
    <text evidence="1">Belongs to the short-chain dehydrogenases/reductases (SDR) family.</text>
</comment>
<accession>A0AAE3XDG7</accession>
<dbReference type="SUPFAM" id="SSF51735">
    <property type="entry name" value="NAD(P)-binding Rossmann-fold domains"/>
    <property type="match status" value="1"/>
</dbReference>
<dbReference type="PANTHER" id="PTHR44196:SF1">
    <property type="entry name" value="DEHYDROGENASE_REDUCTASE SDR FAMILY MEMBER 7B"/>
    <property type="match status" value="1"/>
</dbReference>
<dbReference type="Pfam" id="PF00106">
    <property type="entry name" value="adh_short"/>
    <property type="match status" value="1"/>
</dbReference>
<dbReference type="RefSeq" id="WP_309854995.1">
    <property type="nucleotide sequence ID" value="NZ_JAVDQJ010000005.1"/>
</dbReference>